<accession>A0A919BUS9</accession>
<comment type="caution">
    <text evidence="1">The sequence shown here is derived from an EMBL/GenBank/DDBJ whole genome shotgun (WGS) entry which is preliminary data.</text>
</comment>
<keyword evidence="2" id="KW-1185">Reference proteome</keyword>
<gene>
    <name evidence="1" type="ORF">GCM10017667_52590</name>
</gene>
<organism evidence="1 2">
    <name type="scientific">Streptomyces filamentosus</name>
    <name type="common">Streptomyces roseosporus</name>
    <dbReference type="NCBI Taxonomy" id="67294"/>
    <lineage>
        <taxon>Bacteria</taxon>
        <taxon>Bacillati</taxon>
        <taxon>Actinomycetota</taxon>
        <taxon>Actinomycetes</taxon>
        <taxon>Kitasatosporales</taxon>
        <taxon>Streptomycetaceae</taxon>
        <taxon>Streptomyces</taxon>
    </lineage>
</organism>
<evidence type="ECO:0000313" key="2">
    <source>
        <dbReference type="Proteomes" id="UP000632849"/>
    </source>
</evidence>
<reference evidence="1" key="1">
    <citation type="journal article" date="2014" name="Int. J. Syst. Evol. Microbiol.">
        <title>Complete genome sequence of Corynebacterium casei LMG S-19264T (=DSM 44701T), isolated from a smear-ripened cheese.</title>
        <authorList>
            <consortium name="US DOE Joint Genome Institute (JGI-PGF)"/>
            <person name="Walter F."/>
            <person name="Albersmeier A."/>
            <person name="Kalinowski J."/>
            <person name="Ruckert C."/>
        </authorList>
    </citation>
    <scope>NUCLEOTIDE SEQUENCE</scope>
    <source>
        <strain evidence="1">JCM 4122</strain>
    </source>
</reference>
<evidence type="ECO:0000313" key="1">
    <source>
        <dbReference type="EMBL" id="GHG12602.1"/>
    </source>
</evidence>
<reference evidence="1" key="2">
    <citation type="submission" date="2020-09" db="EMBL/GenBank/DDBJ databases">
        <authorList>
            <person name="Sun Q."/>
            <person name="Ohkuma M."/>
        </authorList>
    </citation>
    <scope>NUCLEOTIDE SEQUENCE</scope>
    <source>
        <strain evidence="1">JCM 4122</strain>
    </source>
</reference>
<dbReference type="RefSeq" id="WP_190043179.1">
    <property type="nucleotide sequence ID" value="NZ_BNBE01000002.1"/>
</dbReference>
<proteinExistence type="predicted"/>
<sequence>MLDAASHALTGRLYRSCRAGSAAVVRITGEDADEVTAVDAFTGGRVRTLSRSSLHAEDYRLSRRSGYVSLRERDFVAELLEATLDKHADSEEHGALHSVWAHEDWRSGGFARLTWDYEHIGRPCEEALRRAGYGAEPFPRAVSGAGFALRFRRATEQPLCPELEIPRGKDGTWEPWSCDVERDHDSPHHNVAMRYSWVDDDAPELCGAWVSATPGLRLGSCSLPAGHPRKEDHRDLLLEYLLGGPGRGRSGRC</sequence>
<dbReference type="AlphaFoldDB" id="A0A919BUS9"/>
<protein>
    <submittedName>
        <fullName evidence="1">Uncharacterized protein</fullName>
    </submittedName>
</protein>
<dbReference type="Proteomes" id="UP000632849">
    <property type="component" value="Unassembled WGS sequence"/>
</dbReference>
<dbReference type="EMBL" id="BNBE01000002">
    <property type="protein sequence ID" value="GHG12602.1"/>
    <property type="molecule type" value="Genomic_DNA"/>
</dbReference>
<name>A0A919BUS9_STRFL</name>